<gene>
    <name evidence="1" type="ORF">FACUT_12017</name>
</gene>
<sequence length="406" mass="44935">MGIASSVISAVPTAARWLIGNSGAIGDVVKSVRDVTGLEAFEDEDEFSIVPNPDIFAPSVSVISLEKDLRKANTKLDAEAKIGLKPPKQDEDRETKSTKVDNLFWTAPSHPVGSHNGTPSAEMYRDLALILREKGFPLFFKEKNGDAVDVAYRLAQGIFANANEKGIAIHIKDGRHIHKLPVTIESGDKSCIINTQHVYYKIPMGKTGTEDTWQAALHMNKSLTDDFRQQYELEQADLVFLSNKKPPTGPVWILTCEVNWRTVLKAKNAGKSLGPKLEEDYGYYVPFTNIEANHQILKIVTRANVAPAQVRANIEVAAGKLSDNVSNPELRLLDKVTEPLSAQGPDVNIANAAYNGDYKDTGDYQMAIRRQAAQTARREARNQWEIDNMTARILAGKDDIAIRRRT</sequence>
<keyword evidence="2" id="KW-1185">Reference proteome</keyword>
<comment type="caution">
    <text evidence="1">The sequence shown here is derived from an EMBL/GenBank/DDBJ whole genome shotgun (WGS) entry which is preliminary data.</text>
</comment>
<name>A0A8H4JEM5_9HYPO</name>
<proteinExistence type="predicted"/>
<dbReference type="EMBL" id="JAADJF010000419">
    <property type="protein sequence ID" value="KAF4417788.1"/>
    <property type="molecule type" value="Genomic_DNA"/>
</dbReference>
<accession>A0A8H4JEM5</accession>
<dbReference type="OrthoDB" id="4336378at2759"/>
<organism evidence="1 2">
    <name type="scientific">Fusarium acutatum</name>
    <dbReference type="NCBI Taxonomy" id="78861"/>
    <lineage>
        <taxon>Eukaryota</taxon>
        <taxon>Fungi</taxon>
        <taxon>Dikarya</taxon>
        <taxon>Ascomycota</taxon>
        <taxon>Pezizomycotina</taxon>
        <taxon>Sordariomycetes</taxon>
        <taxon>Hypocreomycetidae</taxon>
        <taxon>Hypocreales</taxon>
        <taxon>Nectriaceae</taxon>
        <taxon>Fusarium</taxon>
        <taxon>Fusarium fujikuroi species complex</taxon>
    </lineage>
</organism>
<evidence type="ECO:0000313" key="2">
    <source>
        <dbReference type="Proteomes" id="UP000536711"/>
    </source>
</evidence>
<protein>
    <submittedName>
        <fullName evidence="1">Uncharacterized protein</fullName>
    </submittedName>
</protein>
<dbReference type="Proteomes" id="UP000536711">
    <property type="component" value="Unassembled WGS sequence"/>
</dbReference>
<dbReference type="AlphaFoldDB" id="A0A8H4JEM5"/>
<reference evidence="1 2" key="1">
    <citation type="submission" date="2020-01" db="EMBL/GenBank/DDBJ databases">
        <title>Identification and distribution of gene clusters putatively required for synthesis of sphingolipid metabolism inhibitors in phylogenetically diverse species of the filamentous fungus Fusarium.</title>
        <authorList>
            <person name="Kim H.-S."/>
            <person name="Busman M."/>
            <person name="Brown D.W."/>
            <person name="Divon H."/>
            <person name="Uhlig S."/>
            <person name="Proctor R.H."/>
        </authorList>
    </citation>
    <scope>NUCLEOTIDE SEQUENCE [LARGE SCALE GENOMIC DNA]</scope>
    <source>
        <strain evidence="1 2">NRRL 13308</strain>
    </source>
</reference>
<evidence type="ECO:0000313" key="1">
    <source>
        <dbReference type="EMBL" id="KAF4417788.1"/>
    </source>
</evidence>